<reference evidence="2 3" key="1">
    <citation type="journal article" date="2012" name="BMC Genomics">
        <title>Comparative genomics of the white-rot fungi, Phanerochaete carnosa and P. chrysosporium, to elucidate the genetic basis of the distinct wood types they colonize.</title>
        <authorList>
            <person name="Suzuki H."/>
            <person name="MacDonald J."/>
            <person name="Syed K."/>
            <person name="Salamov A."/>
            <person name="Hori C."/>
            <person name="Aerts A."/>
            <person name="Henrissat B."/>
            <person name="Wiebenga A."/>
            <person name="vanKuyk P.A."/>
            <person name="Barry K."/>
            <person name="Lindquist E."/>
            <person name="LaButti K."/>
            <person name="Lapidus A."/>
            <person name="Lucas S."/>
            <person name="Coutinho P."/>
            <person name="Gong Y."/>
            <person name="Samejima M."/>
            <person name="Mahadevan R."/>
            <person name="Abou-Zaid M."/>
            <person name="de Vries R.P."/>
            <person name="Igarashi K."/>
            <person name="Yadav J.S."/>
            <person name="Grigoriev I.V."/>
            <person name="Master E.R."/>
        </authorList>
    </citation>
    <scope>NUCLEOTIDE SEQUENCE [LARGE SCALE GENOMIC DNA]</scope>
    <source>
        <strain evidence="2 3">HHB-10118-sp</strain>
    </source>
</reference>
<dbReference type="Proteomes" id="UP000008370">
    <property type="component" value="Unassembled WGS sequence"/>
</dbReference>
<organism evidence="2 3">
    <name type="scientific">Phanerochaete carnosa (strain HHB-10118-sp)</name>
    <name type="common">White-rot fungus</name>
    <name type="synonym">Peniophora carnosa</name>
    <dbReference type="NCBI Taxonomy" id="650164"/>
    <lineage>
        <taxon>Eukaryota</taxon>
        <taxon>Fungi</taxon>
        <taxon>Dikarya</taxon>
        <taxon>Basidiomycota</taxon>
        <taxon>Agaricomycotina</taxon>
        <taxon>Agaricomycetes</taxon>
        <taxon>Polyporales</taxon>
        <taxon>Phanerochaetaceae</taxon>
        <taxon>Phanerochaete</taxon>
    </lineage>
</organism>
<dbReference type="AlphaFoldDB" id="K5VRJ7"/>
<dbReference type="InParanoid" id="K5VRJ7"/>
<dbReference type="GeneID" id="18911626"/>
<evidence type="ECO:0000256" key="1">
    <source>
        <dbReference type="SAM" id="MobiDB-lite"/>
    </source>
</evidence>
<feature type="compositionally biased region" description="Polar residues" evidence="1">
    <location>
        <begin position="189"/>
        <end position="198"/>
    </location>
</feature>
<protein>
    <submittedName>
        <fullName evidence="2">Uncharacterized protein</fullName>
    </submittedName>
</protein>
<sequence>MGLASDAELVNLHLSISRGGAPSVYEAALPQIKEEDEEHRRALCEISNAGGMFEEVTTEFEDFITETRNELNGYHAKFAKTIKRSKQSLDILGETLEETLAKMANGDSRDEAAQAIEVKELDRLRVSQIKSPVDEGDENDKSSTLPSPELQPSPKNKGKARADPIIPFNLPATNYGGNPPDNGRISPISEPQSHAMQA</sequence>
<dbReference type="RefSeq" id="XP_007401998.1">
    <property type="nucleotide sequence ID" value="XM_007401936.1"/>
</dbReference>
<dbReference type="HOGENOM" id="CLU_1378568_0_0_1"/>
<dbReference type="EMBL" id="JH930481">
    <property type="protein sequence ID" value="EKM49370.1"/>
    <property type="molecule type" value="Genomic_DNA"/>
</dbReference>
<feature type="region of interest" description="Disordered" evidence="1">
    <location>
        <begin position="127"/>
        <end position="198"/>
    </location>
</feature>
<evidence type="ECO:0000313" key="2">
    <source>
        <dbReference type="EMBL" id="EKM49370.1"/>
    </source>
</evidence>
<keyword evidence="3" id="KW-1185">Reference proteome</keyword>
<dbReference type="KEGG" id="pco:PHACADRAFT_201628"/>
<accession>K5VRJ7</accession>
<gene>
    <name evidence="2" type="ORF">PHACADRAFT_201628</name>
</gene>
<proteinExistence type="predicted"/>
<name>K5VRJ7_PHACS</name>
<evidence type="ECO:0000313" key="3">
    <source>
        <dbReference type="Proteomes" id="UP000008370"/>
    </source>
</evidence>